<keyword evidence="2" id="KW-1185">Reference proteome</keyword>
<reference evidence="1" key="2">
    <citation type="submission" date="2024-05" db="EMBL/GenBank/DDBJ databases">
        <title>Identification and characterization of horizontal gene transfer across gut microbiota members of farm animals based on homology search.</title>
        <authorList>
            <person name="Schwarzerova J."/>
            <person name="Nykrynova M."/>
            <person name="Jureckova K."/>
            <person name="Cejkova D."/>
            <person name="Rychlik I."/>
        </authorList>
    </citation>
    <scope>NUCLEOTIDE SEQUENCE</scope>
    <source>
        <strain evidence="1">ET37</strain>
    </source>
</reference>
<protein>
    <recommendedName>
        <fullName evidence="3">XRE family transcriptional regulator</fullName>
    </recommendedName>
</protein>
<organism evidence="1 2">
    <name type="scientific">Leyella lascolaii</name>
    <dbReference type="NCBI Taxonomy" id="1776379"/>
    <lineage>
        <taxon>Bacteria</taxon>
        <taxon>Pseudomonadati</taxon>
        <taxon>Bacteroidota</taxon>
        <taxon>Bacteroidia</taxon>
        <taxon>Bacteroidales</taxon>
        <taxon>Prevotellaceae</taxon>
        <taxon>Leyella</taxon>
    </lineage>
</organism>
<dbReference type="EMBL" id="JAUEIE010000005">
    <property type="protein sequence ID" value="MDN0022755.1"/>
    <property type="molecule type" value="Genomic_DNA"/>
</dbReference>
<comment type="caution">
    <text evidence="1">The sequence shown here is derived from an EMBL/GenBank/DDBJ whole genome shotgun (WGS) entry which is preliminary data.</text>
</comment>
<evidence type="ECO:0000313" key="2">
    <source>
        <dbReference type="Proteomes" id="UP001167831"/>
    </source>
</evidence>
<evidence type="ECO:0000313" key="1">
    <source>
        <dbReference type="EMBL" id="MDN0022755.1"/>
    </source>
</evidence>
<proteinExistence type="predicted"/>
<gene>
    <name evidence="1" type="ORF">QVN81_06910</name>
</gene>
<evidence type="ECO:0008006" key="3">
    <source>
        <dbReference type="Google" id="ProtNLM"/>
    </source>
</evidence>
<dbReference type="Proteomes" id="UP001167831">
    <property type="component" value="Unassembled WGS sequence"/>
</dbReference>
<dbReference type="RefSeq" id="WP_087278118.1">
    <property type="nucleotide sequence ID" value="NZ_JAUEIE010000005.1"/>
</dbReference>
<sequence length="96" mass="10796">MKKSINPQAIAIQRRFFEALDLAISLGKITGLKGFCDDHQLNRTKYSCIKNSLDKPLDETNYKMIDLDALSAICTDFGVSAEWLLLGRGKMLKSEK</sequence>
<accession>A0ABT7WXT2</accession>
<name>A0ABT7WXT2_9BACT</name>
<reference evidence="1" key="1">
    <citation type="submission" date="2023-06" db="EMBL/GenBank/DDBJ databases">
        <authorList>
            <person name="Zeman M."/>
            <person name="Kubasova T."/>
            <person name="Jahodarova E."/>
            <person name="Nykrynova M."/>
            <person name="Rychlik I."/>
        </authorList>
    </citation>
    <scope>NUCLEOTIDE SEQUENCE</scope>
    <source>
        <strain evidence="1">ET37</strain>
    </source>
</reference>